<evidence type="ECO:0000256" key="4">
    <source>
        <dbReference type="SAM" id="Phobius"/>
    </source>
</evidence>
<protein>
    <recommendedName>
        <fullName evidence="5">WIF domain-containing protein</fullName>
    </recommendedName>
</protein>
<feature type="region of interest" description="Disordered" evidence="3">
    <location>
        <begin position="398"/>
        <end position="431"/>
    </location>
</feature>
<dbReference type="Pfam" id="PF02019">
    <property type="entry name" value="WIF"/>
    <property type="match status" value="1"/>
</dbReference>
<feature type="transmembrane region" description="Helical" evidence="4">
    <location>
        <begin position="224"/>
        <end position="246"/>
    </location>
</feature>
<keyword evidence="4" id="KW-0472">Membrane</keyword>
<keyword evidence="1" id="KW-0732">Signal</keyword>
<feature type="domain" description="WIF" evidence="5">
    <location>
        <begin position="36"/>
        <end position="167"/>
    </location>
</feature>
<keyword evidence="4" id="KW-0812">Transmembrane</keyword>
<evidence type="ECO:0000313" key="6">
    <source>
        <dbReference type="EMBL" id="TRY67388.1"/>
    </source>
</evidence>
<gene>
    <name evidence="6" type="ORF">TCAL_05269</name>
</gene>
<dbReference type="InterPro" id="IPR038677">
    <property type="entry name" value="WIF_sf"/>
</dbReference>
<dbReference type="Gene3D" id="2.60.40.2170">
    <property type="entry name" value="Wnt, WIF domain"/>
    <property type="match status" value="1"/>
</dbReference>
<reference evidence="6 7" key="1">
    <citation type="journal article" date="2018" name="Nat. Ecol. Evol.">
        <title>Genomic signatures of mitonuclear coevolution across populations of Tigriopus californicus.</title>
        <authorList>
            <person name="Barreto F.S."/>
            <person name="Watson E.T."/>
            <person name="Lima T.G."/>
            <person name="Willett C.S."/>
            <person name="Edmands S."/>
            <person name="Li W."/>
            <person name="Burton R.S."/>
        </authorList>
    </citation>
    <scope>NUCLEOTIDE SEQUENCE [LARGE SCALE GENOMIC DNA]</scope>
    <source>
        <strain evidence="6 7">San Diego</strain>
    </source>
</reference>
<evidence type="ECO:0000256" key="1">
    <source>
        <dbReference type="ARBA" id="ARBA00022729"/>
    </source>
</evidence>
<dbReference type="SMART" id="SM00469">
    <property type="entry name" value="WIF"/>
    <property type="match status" value="1"/>
</dbReference>
<dbReference type="PROSITE" id="PS50814">
    <property type="entry name" value="WIF"/>
    <property type="match status" value="1"/>
</dbReference>
<keyword evidence="4" id="KW-1133">Transmembrane helix</keyword>
<dbReference type="Proteomes" id="UP000318571">
    <property type="component" value="Chromosome 4"/>
</dbReference>
<accession>A0A553NPL8</accession>
<evidence type="ECO:0000259" key="5">
    <source>
        <dbReference type="PROSITE" id="PS50814"/>
    </source>
</evidence>
<keyword evidence="7" id="KW-1185">Reference proteome</keyword>
<sequence>MRDTTIVLDNPCTIPRLLFFLFVPMFMGQTSAVIDFYVDADQTELLYGVKSDGIFYIQNGMVNHYAMTFQNQIIPYQVSALVFHWRATRPNVGYSIHIIHSPGAAMNRPKLNISSTGEVPMRENSQFAVIFPCTGKAEGEIDFLLQIKFTFSKGRTETLNFKRRKACLATKNSSTLSDVKDPGEVRKHHDLVPRTNEGTLPSSKGNTNNFDGHKGRVPPGSSTILLLGAVAGAVSLLSVLLTVMYVTRKKRIPQGPFVSSTINLRPNEEFPNYSKPTKDHRAKASTINGLLPPGQQYRLHRSRFGGSYATLASFTNVPVHAPIHVRSKHFYQDAVGSRGQNWRQFSPQWLEQYNQTNANNGPPPFSVWSSQTTSMSRPWRSGSQSTLLSHCQEFHNTQKAVTPLTTSTSTSGGGGGSAEGTESSGKPKHSQQNALVLENGMLRLCPQQPPTTQAQVEAKGDTTELCKDQEDANKITSVPRDTSPFYQNIPLPNLDERSYVNGGGAFLHRSHDSIYTDLLHQQDPYVMYTPQIYPHLMPQNFLQAQCRLPRSTSGGSVLV</sequence>
<organism evidence="6 7">
    <name type="scientific">Tigriopus californicus</name>
    <name type="common">Marine copepod</name>
    <dbReference type="NCBI Taxonomy" id="6832"/>
    <lineage>
        <taxon>Eukaryota</taxon>
        <taxon>Metazoa</taxon>
        <taxon>Ecdysozoa</taxon>
        <taxon>Arthropoda</taxon>
        <taxon>Crustacea</taxon>
        <taxon>Multicrustacea</taxon>
        <taxon>Hexanauplia</taxon>
        <taxon>Copepoda</taxon>
        <taxon>Harpacticoida</taxon>
        <taxon>Harpacticidae</taxon>
        <taxon>Tigriopus</taxon>
    </lineage>
</organism>
<comment type="caution">
    <text evidence="6">The sequence shown here is derived from an EMBL/GenBank/DDBJ whole genome shotgun (WGS) entry which is preliminary data.</text>
</comment>
<dbReference type="InterPro" id="IPR003306">
    <property type="entry name" value="WIF"/>
</dbReference>
<dbReference type="AlphaFoldDB" id="A0A553NPL8"/>
<evidence type="ECO:0000256" key="2">
    <source>
        <dbReference type="ARBA" id="ARBA00023180"/>
    </source>
</evidence>
<name>A0A553NPL8_TIGCA</name>
<keyword evidence="2" id="KW-0325">Glycoprotein</keyword>
<dbReference type="OrthoDB" id="4062651at2759"/>
<evidence type="ECO:0000313" key="7">
    <source>
        <dbReference type="Proteomes" id="UP000318571"/>
    </source>
</evidence>
<proteinExistence type="predicted"/>
<evidence type="ECO:0000256" key="3">
    <source>
        <dbReference type="SAM" id="MobiDB-lite"/>
    </source>
</evidence>
<dbReference type="STRING" id="6832.A0A553NPL8"/>
<dbReference type="EMBL" id="VCGU01000011">
    <property type="protein sequence ID" value="TRY67388.1"/>
    <property type="molecule type" value="Genomic_DNA"/>
</dbReference>